<feature type="transmembrane region" description="Helical" evidence="6">
    <location>
        <begin position="145"/>
        <end position="165"/>
    </location>
</feature>
<evidence type="ECO:0000256" key="2">
    <source>
        <dbReference type="ARBA" id="ARBA00022475"/>
    </source>
</evidence>
<protein>
    <submittedName>
        <fullName evidence="7">Inner-membrane translocator</fullName>
    </submittedName>
</protein>
<dbReference type="PANTHER" id="PTHR30482">
    <property type="entry name" value="HIGH-AFFINITY BRANCHED-CHAIN AMINO ACID TRANSPORT SYSTEM PERMEASE"/>
    <property type="match status" value="1"/>
</dbReference>
<feature type="transmembrane region" description="Helical" evidence="6">
    <location>
        <begin position="53"/>
        <end position="72"/>
    </location>
</feature>
<feature type="transmembrane region" description="Helical" evidence="6">
    <location>
        <begin position="233"/>
        <end position="257"/>
    </location>
</feature>
<evidence type="ECO:0000313" key="7">
    <source>
        <dbReference type="EMBL" id="KPD32353.1"/>
    </source>
</evidence>
<keyword evidence="2" id="KW-1003">Cell membrane</keyword>
<dbReference type="InterPro" id="IPR001851">
    <property type="entry name" value="ABC_transp_permease"/>
</dbReference>
<proteinExistence type="predicted"/>
<sequence length="310" mass="33460">MRLWWLILALGALGPWLSEYGLKLASEALILGLYAMAFNLLFHQAGLLSFGQAAFFGLGGYTMALLVARSGWPFPATLPLALLAGALGALLIGFLSIRLSRIYFTMLTLAFAQLLYAVAHKWYAFTGGDNGITDLRPAGLWGDSLFYYYAVLFFFTLALLFLSALEHSPFGYALRALRDNRARAEAVGINGFGHLLLAFVISGALAGLSGALQGALQRSVFPDYLFWTRSAEAILATILGGSAVFLGPALGAAAFLLLRVVVQANTEYWPFFLGTLLLLMVLFFPRGLGGVALDLASRWRKGVRRGASGD</sequence>
<organism evidence="7 8">
    <name type="scientific">Thermus scotoductus</name>
    <dbReference type="NCBI Taxonomy" id="37636"/>
    <lineage>
        <taxon>Bacteria</taxon>
        <taxon>Thermotogati</taxon>
        <taxon>Deinococcota</taxon>
        <taxon>Deinococci</taxon>
        <taxon>Thermales</taxon>
        <taxon>Thermaceae</taxon>
        <taxon>Thermus</taxon>
    </lineage>
</organism>
<feature type="transmembrane region" description="Helical" evidence="6">
    <location>
        <begin position="78"/>
        <end position="97"/>
    </location>
</feature>
<dbReference type="InterPro" id="IPR043428">
    <property type="entry name" value="LivM-like"/>
</dbReference>
<dbReference type="GO" id="GO:0015658">
    <property type="term" value="F:branched-chain amino acid transmembrane transporter activity"/>
    <property type="evidence" value="ECO:0007669"/>
    <property type="project" value="InterPro"/>
</dbReference>
<feature type="transmembrane region" description="Helical" evidence="6">
    <location>
        <begin position="104"/>
        <end position="125"/>
    </location>
</feature>
<feature type="transmembrane region" description="Helical" evidence="6">
    <location>
        <begin position="20"/>
        <end position="41"/>
    </location>
</feature>
<dbReference type="AlphaFoldDB" id="A0A0N0ZQC8"/>
<comment type="subcellular location">
    <subcellularLocation>
        <location evidence="1">Cell membrane</location>
        <topology evidence="1">Multi-pass membrane protein</topology>
    </subcellularLocation>
</comment>
<keyword evidence="5 6" id="KW-0472">Membrane</keyword>
<evidence type="ECO:0000256" key="5">
    <source>
        <dbReference type="ARBA" id="ARBA00023136"/>
    </source>
</evidence>
<evidence type="ECO:0000256" key="4">
    <source>
        <dbReference type="ARBA" id="ARBA00022989"/>
    </source>
</evidence>
<dbReference type="Proteomes" id="UP000053099">
    <property type="component" value="Unassembled WGS sequence"/>
</dbReference>
<dbReference type="GO" id="GO:0005886">
    <property type="term" value="C:plasma membrane"/>
    <property type="evidence" value="ECO:0007669"/>
    <property type="project" value="UniProtKB-SubCell"/>
</dbReference>
<evidence type="ECO:0000256" key="1">
    <source>
        <dbReference type="ARBA" id="ARBA00004651"/>
    </source>
</evidence>
<keyword evidence="4 6" id="KW-1133">Transmembrane helix</keyword>
<dbReference type="PATRIC" id="fig|37636.3.peg.2615"/>
<keyword evidence="3 6" id="KW-0812">Transmembrane</keyword>
<dbReference type="EMBL" id="LJJR01000008">
    <property type="protein sequence ID" value="KPD32353.1"/>
    <property type="molecule type" value="Genomic_DNA"/>
</dbReference>
<dbReference type="PANTHER" id="PTHR30482:SF17">
    <property type="entry name" value="ABC TRANSPORTER ATP-BINDING PROTEIN"/>
    <property type="match status" value="1"/>
</dbReference>
<dbReference type="CDD" id="cd06581">
    <property type="entry name" value="TM_PBP1_LivM_like"/>
    <property type="match status" value="1"/>
</dbReference>
<accession>A0A0N0ZQC8</accession>
<feature type="transmembrane region" description="Helical" evidence="6">
    <location>
        <begin position="269"/>
        <end position="288"/>
    </location>
</feature>
<gene>
    <name evidence="7" type="ORF">AN926_04330</name>
</gene>
<evidence type="ECO:0000256" key="3">
    <source>
        <dbReference type="ARBA" id="ARBA00022692"/>
    </source>
</evidence>
<dbReference type="Pfam" id="PF02653">
    <property type="entry name" value="BPD_transp_2"/>
    <property type="match status" value="1"/>
</dbReference>
<comment type="caution">
    <text evidence="7">The sequence shown here is derived from an EMBL/GenBank/DDBJ whole genome shotgun (WGS) entry which is preliminary data.</text>
</comment>
<feature type="transmembrane region" description="Helical" evidence="6">
    <location>
        <begin position="186"/>
        <end position="213"/>
    </location>
</feature>
<evidence type="ECO:0000313" key="8">
    <source>
        <dbReference type="Proteomes" id="UP000053099"/>
    </source>
</evidence>
<reference evidence="7 8" key="1">
    <citation type="submission" date="2015-09" db="EMBL/GenBank/DDBJ databases">
        <title>Draft genome sequence of Thermus scotoductus strain K1 isolated from a geothermal spring in Nagorno-Karabakh, Armenia.</title>
        <authorList>
            <person name="Saghatelyan A."/>
            <person name="Poghosyan L."/>
            <person name="Panosyan H."/>
            <person name="Birkeland N.-K."/>
        </authorList>
    </citation>
    <scope>NUCLEOTIDE SEQUENCE [LARGE SCALE GENOMIC DNA]</scope>
    <source>
        <strain evidence="7 8">K1</strain>
    </source>
</reference>
<evidence type="ECO:0000256" key="6">
    <source>
        <dbReference type="SAM" id="Phobius"/>
    </source>
</evidence>
<name>A0A0N0ZQC8_THESC</name>